<organism evidence="1 2">
    <name type="scientific">Meloidogyne enterolobii</name>
    <name type="common">Root-knot nematode worm</name>
    <name type="synonym">Meloidogyne mayaguensis</name>
    <dbReference type="NCBI Taxonomy" id="390850"/>
    <lineage>
        <taxon>Eukaryota</taxon>
        <taxon>Metazoa</taxon>
        <taxon>Ecdysozoa</taxon>
        <taxon>Nematoda</taxon>
        <taxon>Chromadorea</taxon>
        <taxon>Rhabditida</taxon>
        <taxon>Tylenchina</taxon>
        <taxon>Tylenchomorpha</taxon>
        <taxon>Tylenchoidea</taxon>
        <taxon>Meloidogynidae</taxon>
        <taxon>Meloidogyninae</taxon>
        <taxon>Meloidogyne</taxon>
    </lineage>
</organism>
<gene>
    <name evidence="1" type="ORF">MENTE1834_LOCUS13917</name>
</gene>
<keyword evidence="2" id="KW-1185">Reference proteome</keyword>
<name>A0ACB0YLL7_MELEN</name>
<reference evidence="1" key="1">
    <citation type="submission" date="2023-11" db="EMBL/GenBank/DDBJ databases">
        <authorList>
            <person name="Poullet M."/>
        </authorList>
    </citation>
    <scope>NUCLEOTIDE SEQUENCE</scope>
    <source>
        <strain evidence="1">E1834</strain>
    </source>
</reference>
<evidence type="ECO:0000313" key="1">
    <source>
        <dbReference type="EMBL" id="CAK5052569.1"/>
    </source>
</evidence>
<sequence>MNILNILIVWRGKNAIVSNCAENLFKKPKNCFNYSLYYFEIECIFEGELNAYGKWMDIGLENCSTNKWIRFSAEFATIYDENNEEFELDNISWKNKDIFGCGLVYPPTNKINEFPYVFFTQNGEQIGKYLIKNY</sequence>
<dbReference type="Proteomes" id="UP001497535">
    <property type="component" value="Unassembled WGS sequence"/>
</dbReference>
<protein>
    <submittedName>
        <fullName evidence="1">Uncharacterized protein</fullName>
    </submittedName>
</protein>
<proteinExistence type="predicted"/>
<comment type="caution">
    <text evidence="1">The sequence shown here is derived from an EMBL/GenBank/DDBJ whole genome shotgun (WGS) entry which is preliminary data.</text>
</comment>
<accession>A0ACB0YLL7</accession>
<dbReference type="EMBL" id="CAVMJV010000014">
    <property type="protein sequence ID" value="CAK5052569.1"/>
    <property type="molecule type" value="Genomic_DNA"/>
</dbReference>
<evidence type="ECO:0000313" key="2">
    <source>
        <dbReference type="Proteomes" id="UP001497535"/>
    </source>
</evidence>